<dbReference type="PROSITE" id="PS01228">
    <property type="entry name" value="COF_1"/>
    <property type="match status" value="1"/>
</dbReference>
<dbReference type="Proteomes" id="UP000076878">
    <property type="component" value="Unassembled WGS sequence"/>
</dbReference>
<gene>
    <name evidence="2" type="ORF">SAMN05216375_1431</name>
    <name evidence="1" type="ORF">TR210_2903</name>
</gene>
<keyword evidence="2" id="KW-0378">Hydrolase</keyword>
<dbReference type="InterPro" id="IPR000150">
    <property type="entry name" value="Cof"/>
</dbReference>
<dbReference type="InterPro" id="IPR023214">
    <property type="entry name" value="HAD_sf"/>
</dbReference>
<evidence type="ECO:0000313" key="3">
    <source>
        <dbReference type="Proteomes" id="UP000076878"/>
    </source>
</evidence>
<dbReference type="PANTHER" id="PTHR10000">
    <property type="entry name" value="PHOSPHOSERINE PHOSPHATASE"/>
    <property type="match status" value="1"/>
</dbReference>
<evidence type="ECO:0000313" key="1">
    <source>
        <dbReference type="EMBL" id="CZR10301.1"/>
    </source>
</evidence>
<dbReference type="GO" id="GO:0000287">
    <property type="term" value="F:magnesium ion binding"/>
    <property type="evidence" value="ECO:0007669"/>
    <property type="project" value="TreeGrafter"/>
</dbReference>
<reference evidence="2 4" key="2">
    <citation type="submission" date="2016-10" db="EMBL/GenBank/DDBJ databases">
        <authorList>
            <person name="Varghese N."/>
            <person name="Submissions S."/>
        </authorList>
    </citation>
    <scope>NUCLEOTIDE SEQUENCE [LARGE SCALE GENOMIC DNA]</scope>
    <source>
        <strain evidence="2 4">DSM 22150</strain>
    </source>
</reference>
<dbReference type="Pfam" id="PF08282">
    <property type="entry name" value="Hydrolase_3"/>
    <property type="match status" value="1"/>
</dbReference>
<dbReference type="SUPFAM" id="SSF56784">
    <property type="entry name" value="HAD-like"/>
    <property type="match status" value="1"/>
</dbReference>
<proteinExistence type="predicted"/>
<organism evidence="1 3">
    <name type="scientific">Trichococcus ilyis</name>
    <dbReference type="NCBI Taxonomy" id="640938"/>
    <lineage>
        <taxon>Bacteria</taxon>
        <taxon>Bacillati</taxon>
        <taxon>Bacillota</taxon>
        <taxon>Bacilli</taxon>
        <taxon>Lactobacillales</taxon>
        <taxon>Carnobacteriaceae</taxon>
        <taxon>Trichococcus</taxon>
    </lineage>
</organism>
<dbReference type="PANTHER" id="PTHR10000:SF25">
    <property type="entry name" value="PHOSPHATASE YKRA-RELATED"/>
    <property type="match status" value="1"/>
</dbReference>
<keyword evidence="4" id="KW-1185">Reference proteome</keyword>
<dbReference type="GO" id="GO:0005829">
    <property type="term" value="C:cytosol"/>
    <property type="evidence" value="ECO:0007669"/>
    <property type="project" value="TreeGrafter"/>
</dbReference>
<dbReference type="Proteomes" id="UP000199280">
    <property type="component" value="Unassembled WGS sequence"/>
</dbReference>
<dbReference type="Gene3D" id="3.40.50.1000">
    <property type="entry name" value="HAD superfamily/HAD-like"/>
    <property type="match status" value="1"/>
</dbReference>
<sequence length="281" mass="31096">MDKKIIFLDIDGTLVTDDGWVPASAAEACRQARLNGHEIYLCTGRSKPEIYDFIMEIGFDGIIGAGGGFVELHDGMLYHKTVPASEVRRMVDFFNQHGVDFYLESNGGLFASKNFLPHVERCIYGDIDNDPEAKKRKEETPHPFIAGLIYGEEDLYKSDVNKACFLQSDKLSFAQIKAEFENAFDTIQCTVPQFGDDSGELMVPGIHKATAIEALLTHLGISKERTIAIGDGLNDLEMFDYCEIGIAMGNAKEELKAVADHVTSSVDEEGLHQAFRTFGLI</sequence>
<dbReference type="SFLD" id="SFLDS00003">
    <property type="entry name" value="Haloacid_Dehalogenase"/>
    <property type="match status" value="1"/>
</dbReference>
<reference evidence="1 3" key="1">
    <citation type="submission" date="2016-02" db="EMBL/GenBank/DDBJ databases">
        <authorList>
            <person name="Wen L."/>
            <person name="He K."/>
            <person name="Yang H."/>
        </authorList>
    </citation>
    <scope>NUCLEOTIDE SEQUENCE [LARGE SCALE GENOMIC DNA]</scope>
    <source>
        <strain evidence="1">Trichococcus_R210</strain>
    </source>
</reference>
<dbReference type="EMBL" id="FJNB01000034">
    <property type="protein sequence ID" value="CZR10301.1"/>
    <property type="molecule type" value="Genomic_DNA"/>
</dbReference>
<dbReference type="OrthoDB" id="9810101at2"/>
<accession>A0A143ZAF5</accession>
<dbReference type="GO" id="GO:0016791">
    <property type="term" value="F:phosphatase activity"/>
    <property type="evidence" value="ECO:0007669"/>
    <property type="project" value="TreeGrafter"/>
</dbReference>
<evidence type="ECO:0000313" key="4">
    <source>
        <dbReference type="Proteomes" id="UP000199280"/>
    </source>
</evidence>
<protein>
    <submittedName>
        <fullName evidence="1">Cof protein</fullName>
    </submittedName>
    <submittedName>
        <fullName evidence="2">Cof subfamily of IIB subfamily of haloacid dehalogenase superfamily/HAD-superfamily hydrolase, subfamily IIB</fullName>
    </submittedName>
</protein>
<dbReference type="Gene3D" id="3.30.1240.10">
    <property type="match status" value="1"/>
</dbReference>
<dbReference type="NCBIfam" id="TIGR00099">
    <property type="entry name" value="Cof-subfamily"/>
    <property type="match status" value="1"/>
</dbReference>
<evidence type="ECO:0000313" key="2">
    <source>
        <dbReference type="EMBL" id="SEJ94044.1"/>
    </source>
</evidence>
<dbReference type="RefSeq" id="WP_068624926.1">
    <property type="nucleotide sequence ID" value="NZ_FJNB01000034.1"/>
</dbReference>
<dbReference type="InterPro" id="IPR036412">
    <property type="entry name" value="HAD-like_sf"/>
</dbReference>
<dbReference type="STRING" id="640938.TR210_2903"/>
<dbReference type="AlphaFoldDB" id="A0A143ZAF5"/>
<dbReference type="EMBL" id="FNYT01000043">
    <property type="protein sequence ID" value="SEJ94044.1"/>
    <property type="molecule type" value="Genomic_DNA"/>
</dbReference>
<name>A0A143ZAF5_9LACT</name>
<dbReference type="SFLD" id="SFLDG01140">
    <property type="entry name" value="C2.B:_Phosphomannomutase_and_P"/>
    <property type="match status" value="1"/>
</dbReference>